<evidence type="ECO:0000313" key="2">
    <source>
        <dbReference type="EMBL" id="KIJ36884.1"/>
    </source>
</evidence>
<evidence type="ECO:0000313" key="3">
    <source>
        <dbReference type="Proteomes" id="UP000054279"/>
    </source>
</evidence>
<name>A0A0C9UQC7_SPHS4</name>
<dbReference type="AlphaFoldDB" id="A0A0C9UQC7"/>
<dbReference type="Proteomes" id="UP000054279">
    <property type="component" value="Unassembled WGS sequence"/>
</dbReference>
<dbReference type="HOGENOM" id="CLU_1778645_0_0_1"/>
<gene>
    <name evidence="2" type="ORF">M422DRAFT_260748</name>
</gene>
<proteinExistence type="predicted"/>
<evidence type="ECO:0000256" key="1">
    <source>
        <dbReference type="SAM" id="MobiDB-lite"/>
    </source>
</evidence>
<accession>A0A0C9UQC7</accession>
<feature type="compositionally biased region" description="Basic and acidic residues" evidence="1">
    <location>
        <begin position="117"/>
        <end position="134"/>
    </location>
</feature>
<organism evidence="2 3">
    <name type="scientific">Sphaerobolus stellatus (strain SS14)</name>
    <dbReference type="NCBI Taxonomy" id="990650"/>
    <lineage>
        <taxon>Eukaryota</taxon>
        <taxon>Fungi</taxon>
        <taxon>Dikarya</taxon>
        <taxon>Basidiomycota</taxon>
        <taxon>Agaricomycotina</taxon>
        <taxon>Agaricomycetes</taxon>
        <taxon>Phallomycetidae</taxon>
        <taxon>Geastrales</taxon>
        <taxon>Sphaerobolaceae</taxon>
        <taxon>Sphaerobolus</taxon>
    </lineage>
</organism>
<sequence length="163" mass="18674">MTDLQLPAHMLAWKASSEVDRMEEVPASDPRRTVKGFQADKKFDWPAPKFSFDDPYEEEGDHLSKVTRYWKVRHQEKTQRESRFRELLDAEMVAATWKKAEEMARVLDAAKEQTRLEKAKELEKEKEKEKEKEAGPSGSAKGKAREVPRARPGKCQGQGQGSA</sequence>
<reference evidence="2 3" key="1">
    <citation type="submission" date="2014-06" db="EMBL/GenBank/DDBJ databases">
        <title>Evolutionary Origins and Diversification of the Mycorrhizal Mutualists.</title>
        <authorList>
            <consortium name="DOE Joint Genome Institute"/>
            <consortium name="Mycorrhizal Genomics Consortium"/>
            <person name="Kohler A."/>
            <person name="Kuo A."/>
            <person name="Nagy L.G."/>
            <person name="Floudas D."/>
            <person name="Copeland A."/>
            <person name="Barry K.W."/>
            <person name="Cichocki N."/>
            <person name="Veneault-Fourrey C."/>
            <person name="LaButti K."/>
            <person name="Lindquist E.A."/>
            <person name="Lipzen A."/>
            <person name="Lundell T."/>
            <person name="Morin E."/>
            <person name="Murat C."/>
            <person name="Riley R."/>
            <person name="Ohm R."/>
            <person name="Sun H."/>
            <person name="Tunlid A."/>
            <person name="Henrissat B."/>
            <person name="Grigoriev I.V."/>
            <person name="Hibbett D.S."/>
            <person name="Martin F."/>
        </authorList>
    </citation>
    <scope>NUCLEOTIDE SEQUENCE [LARGE SCALE GENOMIC DNA]</scope>
    <source>
        <strain evidence="2 3">SS14</strain>
    </source>
</reference>
<protein>
    <submittedName>
        <fullName evidence="2">Uncharacterized protein</fullName>
    </submittedName>
</protein>
<keyword evidence="3" id="KW-1185">Reference proteome</keyword>
<feature type="region of interest" description="Disordered" evidence="1">
    <location>
        <begin position="117"/>
        <end position="163"/>
    </location>
</feature>
<dbReference type="EMBL" id="KN837174">
    <property type="protein sequence ID" value="KIJ36884.1"/>
    <property type="molecule type" value="Genomic_DNA"/>
</dbReference>